<organism evidence="1">
    <name type="scientific">Candidatus Nitrosarchaeum limnium SFB1</name>
    <dbReference type="NCBI Taxonomy" id="886738"/>
    <lineage>
        <taxon>Archaea</taxon>
        <taxon>Nitrososphaerota</taxon>
        <taxon>Nitrososphaeria</taxon>
        <taxon>Nitrosopumilales</taxon>
        <taxon>Nitrosopumilaceae</taxon>
        <taxon>Nitrosarchaeum</taxon>
    </lineage>
</organism>
<dbReference type="STRING" id="886738.Nlim_0347"/>
<dbReference type="EMBL" id="AEGP01000022">
    <property type="protein sequence ID" value="EGG42792.1"/>
    <property type="molecule type" value="Genomic_DNA"/>
</dbReference>
<dbReference type="AlphaFoldDB" id="F3KIP8"/>
<protein>
    <submittedName>
        <fullName evidence="1">Uncharacterized protein</fullName>
    </submittedName>
</protein>
<sequence>MTYLEPNSDLYERERIVLEFIKKYPEKHHNALISMIVPECMAKATFEKTRDSLLEKEIIGAQKKGNMKFYFPTLDYLDKFQQHVERITNTSFHNIKNQLKRLESSYRHKDVNEKISLSTSLLKDLMLTDNGFTFLDSNKNPQKTLYRDEHLEIQQMIHLLFTIVKNDKDFDSIYPTIMSFFSASMPRNFQEIE</sequence>
<dbReference type="HOGENOM" id="CLU_1405918_0_0_2"/>
<name>F3KIP8_9ARCH</name>
<proteinExistence type="predicted"/>
<gene>
    <name evidence="1" type="ORF">Nlim_0347</name>
</gene>
<evidence type="ECO:0000313" key="1">
    <source>
        <dbReference type="EMBL" id="EGG42792.1"/>
    </source>
</evidence>
<dbReference type="PATRIC" id="fig|886738.10.peg.401"/>
<accession>F3KIP8</accession>
<comment type="caution">
    <text evidence="1">The sequence shown here is derived from an EMBL/GenBank/DDBJ whole genome shotgun (WGS) entry which is preliminary data.</text>
</comment>
<reference evidence="1" key="1">
    <citation type="journal article" date="2011" name="PLoS ONE">
        <title>Genome of a low-salinity ammonia-oxidizing archaeon determined by single-cell and metagenomic analysis.</title>
        <authorList>
            <person name="Blainey P.C."/>
            <person name="Mosier A.C."/>
            <person name="Potanina A."/>
            <person name="Francis C.A."/>
            <person name="Quake S.R."/>
        </authorList>
    </citation>
    <scope>NUCLEOTIDE SEQUENCE [LARGE SCALE GENOMIC DNA]</scope>
    <source>
        <strain evidence="1">SFB1</strain>
    </source>
</reference>
<dbReference type="Proteomes" id="UP000004348">
    <property type="component" value="Chromosome"/>
</dbReference>